<dbReference type="CDD" id="cd00293">
    <property type="entry name" value="USP-like"/>
    <property type="match status" value="1"/>
</dbReference>
<proteinExistence type="inferred from homology"/>
<dbReference type="InterPro" id="IPR014729">
    <property type="entry name" value="Rossmann-like_a/b/a_fold"/>
</dbReference>
<keyword evidence="5" id="KW-1185">Reference proteome</keyword>
<dbReference type="EMBL" id="CP047650">
    <property type="protein sequence ID" value="QHI97520.1"/>
    <property type="molecule type" value="Genomic_DNA"/>
</dbReference>
<organism evidence="4 5">
    <name type="scientific">Xylophilus rhododendri</name>
    <dbReference type="NCBI Taxonomy" id="2697032"/>
    <lineage>
        <taxon>Bacteria</taxon>
        <taxon>Pseudomonadati</taxon>
        <taxon>Pseudomonadota</taxon>
        <taxon>Betaproteobacteria</taxon>
        <taxon>Burkholderiales</taxon>
        <taxon>Xylophilus</taxon>
    </lineage>
</organism>
<dbReference type="RefSeq" id="WP_160551038.1">
    <property type="nucleotide sequence ID" value="NZ_CP047650.1"/>
</dbReference>
<dbReference type="PRINTS" id="PR01438">
    <property type="entry name" value="UNVRSLSTRESS"/>
</dbReference>
<evidence type="ECO:0000256" key="1">
    <source>
        <dbReference type="ARBA" id="ARBA00008791"/>
    </source>
</evidence>
<dbReference type="KEGG" id="xyk:GT347_05675"/>
<dbReference type="AlphaFoldDB" id="A0A857J0X6"/>
<accession>A0A857J0X6</accession>
<evidence type="ECO:0000313" key="4">
    <source>
        <dbReference type="EMBL" id="QHI97520.1"/>
    </source>
</evidence>
<feature type="region of interest" description="Disordered" evidence="2">
    <location>
        <begin position="156"/>
        <end position="175"/>
    </location>
</feature>
<gene>
    <name evidence="4" type="ORF">GT347_05675</name>
</gene>
<name>A0A857J0X6_9BURK</name>
<evidence type="ECO:0000313" key="5">
    <source>
        <dbReference type="Proteomes" id="UP000464787"/>
    </source>
</evidence>
<protein>
    <submittedName>
        <fullName evidence="4">Universal stress protein</fullName>
    </submittedName>
</protein>
<dbReference type="InterPro" id="IPR006016">
    <property type="entry name" value="UspA"/>
</dbReference>
<dbReference type="Pfam" id="PF00582">
    <property type="entry name" value="Usp"/>
    <property type="match status" value="1"/>
</dbReference>
<dbReference type="InterPro" id="IPR006015">
    <property type="entry name" value="Universal_stress_UspA"/>
</dbReference>
<evidence type="ECO:0000259" key="3">
    <source>
        <dbReference type="Pfam" id="PF00582"/>
    </source>
</evidence>
<dbReference type="SUPFAM" id="SSF52402">
    <property type="entry name" value="Adenine nucleotide alpha hydrolases-like"/>
    <property type="match status" value="1"/>
</dbReference>
<evidence type="ECO:0000256" key="2">
    <source>
        <dbReference type="SAM" id="MobiDB-lite"/>
    </source>
</evidence>
<feature type="domain" description="UspA" evidence="3">
    <location>
        <begin position="1"/>
        <end position="146"/>
    </location>
</feature>
<dbReference type="Proteomes" id="UP000464787">
    <property type="component" value="Chromosome"/>
</dbReference>
<dbReference type="PANTHER" id="PTHR46268">
    <property type="entry name" value="STRESS RESPONSE PROTEIN NHAX"/>
    <property type="match status" value="1"/>
</dbReference>
<reference evidence="4 5" key="1">
    <citation type="submission" date="2020-01" db="EMBL/GenBank/DDBJ databases">
        <title>Genome sequencing of strain KACC 21265.</title>
        <authorList>
            <person name="Heo J."/>
            <person name="Kim S.-J."/>
            <person name="Kim J.-S."/>
            <person name="Hong S.-B."/>
            <person name="Kwon S.-W."/>
        </authorList>
    </citation>
    <scope>NUCLEOTIDE SEQUENCE [LARGE SCALE GENOMIC DNA]</scope>
    <source>
        <strain evidence="4 5">KACC 21265</strain>
    </source>
</reference>
<dbReference type="Gene3D" id="3.40.50.620">
    <property type="entry name" value="HUPs"/>
    <property type="match status" value="1"/>
</dbReference>
<comment type="similarity">
    <text evidence="1">Belongs to the universal stress protein A family.</text>
</comment>
<sequence>MYQRILVPVDGSATSQRGLQEAIGLARQTHGRIRLLHVVDQLAFSYMTDAYSGFMGDCLSMLRADGEKLLETAAATAGAAGVPVETAIHDGLDRRLHEVVEDEVRGWQAELIVIGTHGRRGASRLLLGSDAERILRTSTVPVLLVRQPEPAAVHAPAQAQPPAHVHQPTAALSFE</sequence>
<dbReference type="PANTHER" id="PTHR46268:SF15">
    <property type="entry name" value="UNIVERSAL STRESS PROTEIN HP_0031"/>
    <property type="match status" value="1"/>
</dbReference>